<reference evidence="3" key="1">
    <citation type="journal article" date="2015" name="Genome Announc.">
        <title>Draft whole-genome sequence of the biocontrol agent Trichoderma harzianum T6776.</title>
        <authorList>
            <person name="Baroncelli R."/>
            <person name="Piaggeschi G."/>
            <person name="Fiorini L."/>
            <person name="Bertolini E."/>
            <person name="Zapparata A."/>
            <person name="Pe M.E."/>
            <person name="Sarrocco S."/>
            <person name="Vannacci G."/>
        </authorList>
    </citation>
    <scope>NUCLEOTIDE SEQUENCE [LARGE SCALE GENOMIC DNA]</scope>
    <source>
        <strain evidence="3">T6776</strain>
    </source>
</reference>
<accession>A0A0F9XI79</accession>
<evidence type="ECO:0000313" key="3">
    <source>
        <dbReference type="Proteomes" id="UP000034112"/>
    </source>
</evidence>
<dbReference type="AlphaFoldDB" id="A0A0F9XI79"/>
<dbReference type="EMBL" id="JOKZ01000084">
    <property type="protein sequence ID" value="KKP04210.1"/>
    <property type="molecule type" value="Genomic_DNA"/>
</dbReference>
<comment type="caution">
    <text evidence="2">The sequence shown here is derived from an EMBL/GenBank/DDBJ whole genome shotgun (WGS) entry which is preliminary data.</text>
</comment>
<feature type="region of interest" description="Disordered" evidence="1">
    <location>
        <begin position="1"/>
        <end position="52"/>
    </location>
</feature>
<evidence type="ECO:0000313" key="2">
    <source>
        <dbReference type="EMBL" id="KKP04210.1"/>
    </source>
</evidence>
<sequence length="109" mass="11460">MSGRVRVSGAGEAAAEPFGEGWHVPGDSLGERGDGERRQHGAAHGGGAPRLDGLARTRGFCSLAVRRQTPSSTGLDRHVLSVIFAQRHSESGCLEVGRTTGPWLVRKCG</sequence>
<evidence type="ECO:0000256" key="1">
    <source>
        <dbReference type="SAM" id="MobiDB-lite"/>
    </source>
</evidence>
<name>A0A0F9XI79_TRIHA</name>
<feature type="compositionally biased region" description="Basic and acidic residues" evidence="1">
    <location>
        <begin position="29"/>
        <end position="39"/>
    </location>
</feature>
<proteinExistence type="predicted"/>
<organism evidence="2 3">
    <name type="scientific">Trichoderma harzianum</name>
    <name type="common">Hypocrea lixii</name>
    <dbReference type="NCBI Taxonomy" id="5544"/>
    <lineage>
        <taxon>Eukaryota</taxon>
        <taxon>Fungi</taxon>
        <taxon>Dikarya</taxon>
        <taxon>Ascomycota</taxon>
        <taxon>Pezizomycotina</taxon>
        <taxon>Sordariomycetes</taxon>
        <taxon>Hypocreomycetidae</taxon>
        <taxon>Hypocreales</taxon>
        <taxon>Hypocreaceae</taxon>
        <taxon>Trichoderma</taxon>
    </lineage>
</organism>
<dbReference type="OrthoDB" id="10613160at2759"/>
<gene>
    <name evidence="2" type="ORF">THAR02_03666</name>
</gene>
<protein>
    <submittedName>
        <fullName evidence="2">Uncharacterized protein</fullName>
    </submittedName>
</protein>
<dbReference type="Proteomes" id="UP000034112">
    <property type="component" value="Unassembled WGS sequence"/>
</dbReference>
<feature type="compositionally biased region" description="Low complexity" evidence="1">
    <location>
        <begin position="9"/>
        <end position="21"/>
    </location>
</feature>